<evidence type="ECO:0000256" key="4">
    <source>
        <dbReference type="SAM" id="MobiDB-lite"/>
    </source>
</evidence>
<proteinExistence type="predicted"/>
<protein>
    <recommendedName>
        <fullName evidence="7">ANK_REP_REGION domain-containing protein</fullName>
    </recommendedName>
</protein>
<keyword evidence="1" id="KW-0677">Repeat</keyword>
<organism evidence="5 6">
    <name type="scientific">Diacronema lutheri</name>
    <name type="common">Unicellular marine alga</name>
    <name type="synonym">Monochrysis lutheri</name>
    <dbReference type="NCBI Taxonomy" id="2081491"/>
    <lineage>
        <taxon>Eukaryota</taxon>
        <taxon>Haptista</taxon>
        <taxon>Haptophyta</taxon>
        <taxon>Pavlovophyceae</taxon>
        <taxon>Pavlovales</taxon>
        <taxon>Pavlovaceae</taxon>
        <taxon>Diacronema</taxon>
    </lineage>
</organism>
<dbReference type="PROSITE" id="PS50088">
    <property type="entry name" value="ANK_REPEAT"/>
    <property type="match status" value="1"/>
</dbReference>
<evidence type="ECO:0000256" key="2">
    <source>
        <dbReference type="ARBA" id="ARBA00023043"/>
    </source>
</evidence>
<dbReference type="InterPro" id="IPR036770">
    <property type="entry name" value="Ankyrin_rpt-contain_sf"/>
</dbReference>
<name>A0A8J5XHP1_DIALT</name>
<feature type="region of interest" description="Disordered" evidence="4">
    <location>
        <begin position="127"/>
        <end position="186"/>
    </location>
</feature>
<evidence type="ECO:0000256" key="3">
    <source>
        <dbReference type="PROSITE-ProRule" id="PRU00023"/>
    </source>
</evidence>
<feature type="compositionally biased region" description="Basic residues" evidence="4">
    <location>
        <begin position="474"/>
        <end position="483"/>
    </location>
</feature>
<keyword evidence="2 3" id="KW-0040">ANK repeat</keyword>
<feature type="compositionally biased region" description="Low complexity" evidence="4">
    <location>
        <begin position="127"/>
        <end position="146"/>
    </location>
</feature>
<dbReference type="Proteomes" id="UP000751190">
    <property type="component" value="Unassembled WGS sequence"/>
</dbReference>
<evidence type="ECO:0000313" key="5">
    <source>
        <dbReference type="EMBL" id="KAG8461207.1"/>
    </source>
</evidence>
<dbReference type="PANTHER" id="PTHR24178:SF9">
    <property type="entry name" value="ANK_REP_REGION DOMAIN-CONTAINING PROTEIN"/>
    <property type="match status" value="1"/>
</dbReference>
<evidence type="ECO:0000256" key="1">
    <source>
        <dbReference type="ARBA" id="ARBA00022737"/>
    </source>
</evidence>
<evidence type="ECO:0000313" key="6">
    <source>
        <dbReference type="Proteomes" id="UP000751190"/>
    </source>
</evidence>
<feature type="region of interest" description="Disordered" evidence="4">
    <location>
        <begin position="437"/>
        <end position="483"/>
    </location>
</feature>
<dbReference type="PANTHER" id="PTHR24178">
    <property type="entry name" value="MOLTING PROTEIN MLT-4"/>
    <property type="match status" value="1"/>
</dbReference>
<dbReference type="SUPFAM" id="SSF48403">
    <property type="entry name" value="Ankyrin repeat"/>
    <property type="match status" value="1"/>
</dbReference>
<reference evidence="5" key="1">
    <citation type="submission" date="2021-05" db="EMBL/GenBank/DDBJ databases">
        <title>The genome of the haptophyte Pavlova lutheri (Diacronema luteri, Pavlovales) - a model for lipid biosynthesis in eukaryotic algae.</title>
        <authorList>
            <person name="Hulatt C.J."/>
            <person name="Posewitz M.C."/>
        </authorList>
    </citation>
    <scope>NUCLEOTIDE SEQUENCE</scope>
    <source>
        <strain evidence="5">NIVA-4/92</strain>
    </source>
</reference>
<keyword evidence="6" id="KW-1185">Reference proteome</keyword>
<dbReference type="OrthoDB" id="366390at2759"/>
<dbReference type="InterPro" id="IPR002110">
    <property type="entry name" value="Ankyrin_rpt"/>
</dbReference>
<accession>A0A8J5XHP1</accession>
<comment type="caution">
    <text evidence="5">The sequence shown here is derived from an EMBL/GenBank/DDBJ whole genome shotgun (WGS) entry which is preliminary data.</text>
</comment>
<feature type="repeat" description="ANK" evidence="3">
    <location>
        <begin position="30"/>
        <end position="63"/>
    </location>
</feature>
<evidence type="ECO:0008006" key="7">
    <source>
        <dbReference type="Google" id="ProtNLM"/>
    </source>
</evidence>
<feature type="compositionally biased region" description="Low complexity" evidence="4">
    <location>
        <begin position="462"/>
        <end position="473"/>
    </location>
</feature>
<dbReference type="PROSITE" id="PS50297">
    <property type="entry name" value="ANK_REP_REGION"/>
    <property type="match status" value="1"/>
</dbReference>
<sequence length="483" mass="48123">MLLAATSCADVRVCAQLLLAGADVNIVADGGLTPCHVACLAPFSEALFDVLLDAGADINALAQSVGTPLHTAVRAGASAEHIEKLCAQPQILLERRQADGATALHVAIAIAEASAVQARALGGGMFGASRGRGSSASPSVRGARARTSPAKQRAERMPAGNGERGRAATRSQRRQRGAPATGTDGPCAALPAAMRARMAAVAHEAALGAAESASVLLVRGADCSAVDEHGHAPPAWLHKLRAEAEVRSQAILLQYADDARAASGNASAGSGGESARLAPFRIARAASAGARAARGAAAPPMAGSALVLRVARALAPELLEMAACNGPAAQRATLAKQREAEADARLRAARLTSRRSAPARPVSAGAAVPPAAAALARGARARALPSPGALPPPPSSAPARVIEAAPPAPLPFACEAALRTWPAGAAAVEARVGVGAAPRGGGPGEQPQVLVVTSARARATSGGKAAPRAPARAGPRRSGHSSL</sequence>
<dbReference type="Gene3D" id="1.25.40.20">
    <property type="entry name" value="Ankyrin repeat-containing domain"/>
    <property type="match status" value="1"/>
</dbReference>
<dbReference type="Pfam" id="PF12796">
    <property type="entry name" value="Ank_2"/>
    <property type="match status" value="1"/>
</dbReference>
<gene>
    <name evidence="5" type="ORF">KFE25_002396</name>
</gene>
<dbReference type="EMBL" id="JAGTXO010000027">
    <property type="protein sequence ID" value="KAG8461207.1"/>
    <property type="molecule type" value="Genomic_DNA"/>
</dbReference>
<dbReference type="AlphaFoldDB" id="A0A8J5XHP1"/>